<keyword evidence="1" id="KW-0963">Cytoplasm</keyword>
<reference evidence="3" key="1">
    <citation type="journal article" date="2019" name="Int. J. Syst. Evol. Microbiol.">
        <title>The Global Catalogue of Microorganisms (GCM) 10K type strain sequencing project: providing services to taxonomists for standard genome sequencing and annotation.</title>
        <authorList>
            <consortium name="The Broad Institute Genomics Platform"/>
            <consortium name="The Broad Institute Genome Sequencing Center for Infectious Disease"/>
            <person name="Wu L."/>
            <person name="Ma J."/>
        </authorList>
    </citation>
    <scope>NUCLEOTIDE SEQUENCE [LARGE SCALE GENOMIC DNA]</scope>
    <source>
        <strain evidence="3">KCTC 52168</strain>
    </source>
</reference>
<comment type="function">
    <text evidence="1">Required for efficient ubiquinone (coenzyme Q) biosynthesis. UbiK is probably an accessory factor of Ubi enzymes and facilitates ubiquinone biosynthesis by acting as an assembly factor, a targeting factor, or both.</text>
</comment>
<accession>A0ABV7HAX5</accession>
<comment type="similarity">
    <text evidence="1">Belongs to the UbiK family.</text>
</comment>
<dbReference type="Pfam" id="PF04380">
    <property type="entry name" value="BMFP"/>
    <property type="match status" value="1"/>
</dbReference>
<dbReference type="RefSeq" id="WP_377304858.1">
    <property type="nucleotide sequence ID" value="NZ_CP180191.1"/>
</dbReference>
<gene>
    <name evidence="1" type="primary">ubiK</name>
    <name evidence="2" type="ORF">ACFOEN_13750</name>
</gene>
<keyword evidence="3" id="KW-1185">Reference proteome</keyword>
<name>A0ABV7HAX5_9BURK</name>
<comment type="subcellular location">
    <subcellularLocation>
        <location evidence="1">Cytoplasm</location>
    </subcellularLocation>
</comment>
<evidence type="ECO:0000313" key="3">
    <source>
        <dbReference type="Proteomes" id="UP001595556"/>
    </source>
</evidence>
<dbReference type="EMBL" id="JBHRTI010000007">
    <property type="protein sequence ID" value="MFC3148691.1"/>
    <property type="molecule type" value="Genomic_DNA"/>
</dbReference>
<dbReference type="HAMAP" id="MF_02216">
    <property type="entry name" value="UbiK"/>
    <property type="match status" value="1"/>
</dbReference>
<comment type="pathway">
    <text evidence="1">Cofactor biosynthesis; ubiquinone biosynthesis.</text>
</comment>
<dbReference type="Proteomes" id="UP001595556">
    <property type="component" value="Unassembled WGS sequence"/>
</dbReference>
<comment type="caution">
    <text evidence="2">The sequence shown here is derived from an EMBL/GenBank/DDBJ whole genome shotgun (WGS) entry which is preliminary data.</text>
</comment>
<organism evidence="2 3">
    <name type="scientific">Piscinibacterium candidicorallinum</name>
    <dbReference type="NCBI Taxonomy" id="1793872"/>
    <lineage>
        <taxon>Bacteria</taxon>
        <taxon>Pseudomonadati</taxon>
        <taxon>Pseudomonadota</taxon>
        <taxon>Betaproteobacteria</taxon>
        <taxon>Burkholderiales</taxon>
        <taxon>Piscinibacterium</taxon>
    </lineage>
</organism>
<proteinExistence type="inferred from homology"/>
<dbReference type="PANTHER" id="PTHR38040:SF1">
    <property type="entry name" value="UBIQUINONE BIOSYNTHESIS ACCESSORY FACTOR UBIK"/>
    <property type="match status" value="1"/>
</dbReference>
<sequence length="84" mass="9261">MDRNAFLDDLQQKISAVIANTPAADIERNVKALVAQGLARFELVTREEFEVQRELVARLRAQAEALEARLAALETSPRSTDPAA</sequence>
<dbReference type="PANTHER" id="PTHR38040">
    <property type="entry name" value="UBIQUINONE BIOSYNTHESIS ACCESSORY FACTOR UBIK"/>
    <property type="match status" value="1"/>
</dbReference>
<protein>
    <recommendedName>
        <fullName evidence="1">Ubiquinone biosynthesis accessory factor UbiK</fullName>
    </recommendedName>
</protein>
<feature type="coiled-coil region" evidence="1">
    <location>
        <begin position="49"/>
        <end position="76"/>
    </location>
</feature>
<keyword evidence="1" id="KW-0175">Coiled coil</keyword>
<keyword evidence="1" id="KW-0831">Ubiquinone biosynthesis</keyword>
<evidence type="ECO:0000256" key="1">
    <source>
        <dbReference type="HAMAP-Rule" id="MF_02216"/>
    </source>
</evidence>
<dbReference type="InterPro" id="IPR007475">
    <property type="entry name" value="UbiK"/>
</dbReference>
<evidence type="ECO:0000313" key="2">
    <source>
        <dbReference type="EMBL" id="MFC3148691.1"/>
    </source>
</evidence>